<accession>A0ABS4GD51</accession>
<keyword evidence="2" id="KW-0560">Oxidoreductase</keyword>
<dbReference type="SUPFAM" id="SSF51735">
    <property type="entry name" value="NAD(P)-binding Rossmann-fold domains"/>
    <property type="match status" value="2"/>
</dbReference>
<reference evidence="3 4" key="1">
    <citation type="submission" date="2021-03" db="EMBL/GenBank/DDBJ databases">
        <title>Genomic Encyclopedia of Type Strains, Phase IV (KMG-IV): sequencing the most valuable type-strain genomes for metagenomic binning, comparative biology and taxonomic classification.</title>
        <authorList>
            <person name="Goeker M."/>
        </authorList>
    </citation>
    <scope>NUCLEOTIDE SEQUENCE [LARGE SCALE GENOMIC DNA]</scope>
    <source>
        <strain evidence="3 4">DSM 24004</strain>
    </source>
</reference>
<dbReference type="InterPro" id="IPR036291">
    <property type="entry name" value="NAD(P)-bd_dom_sf"/>
</dbReference>
<dbReference type="PROSITE" id="PS00061">
    <property type="entry name" value="ADH_SHORT"/>
    <property type="match status" value="2"/>
</dbReference>
<dbReference type="PANTHER" id="PTHR24322">
    <property type="entry name" value="PKSB"/>
    <property type="match status" value="1"/>
</dbReference>
<dbReference type="InterPro" id="IPR020904">
    <property type="entry name" value="Sc_DH/Rdtase_CS"/>
</dbReference>
<comment type="similarity">
    <text evidence="1">Belongs to the short-chain dehydrogenases/reductases (SDR) family.</text>
</comment>
<comment type="caution">
    <text evidence="3">The sequence shown here is derived from an EMBL/GenBank/DDBJ whole genome shotgun (WGS) entry which is preliminary data.</text>
</comment>
<organism evidence="3 4">
    <name type="scientific">Sedimentibacter acidaminivorans</name>
    <dbReference type="NCBI Taxonomy" id="913099"/>
    <lineage>
        <taxon>Bacteria</taxon>
        <taxon>Bacillati</taxon>
        <taxon>Bacillota</taxon>
        <taxon>Tissierellia</taxon>
        <taxon>Sedimentibacter</taxon>
    </lineage>
</organism>
<proteinExistence type="inferred from homology"/>
<dbReference type="CDD" id="cd05233">
    <property type="entry name" value="SDR_c"/>
    <property type="match status" value="2"/>
</dbReference>
<name>A0ABS4GD51_9FIRM</name>
<dbReference type="Gene3D" id="3.40.50.720">
    <property type="entry name" value="NAD(P)-binding Rossmann-like Domain"/>
    <property type="match status" value="2"/>
</dbReference>
<dbReference type="RefSeq" id="WP_209511346.1">
    <property type="nucleotide sequence ID" value="NZ_JAGGKS010000003.1"/>
</dbReference>
<sequence length="568" mass="62546">MREFKNKVALITGGANGFGKAFAIEAAKRGMKLVVVDIDEPDLIGTTAVLKNLGAEMLAIVADVTLYENVKMIVNKTMETFGQIDVLFCNAGVVPCGDILNLPARDWEWTTAANLTSHSYFYHEVVPIMVKQGTMAHITGVSSIAGILHGIGNNATYSATKHGAVALIEDLSNYLKMNNIENIGVSVYCPGYVQTDLHHCERHRPDRFKDKDDPYYQSEFYKGCLGRVNVSISTGIPIDSVGPRLFKAIEEEQMYILTHPQYLPYIESRHRLIEKDAELPEGGPGNSDRNFKSQVALITGAAHGFGYEFAKEAASRGMRLALVDIVGKKLKEVKAYFDSKNVECMIFEGDTSTYEDVKASVDATMKVYGQIDVMFNNAGVVPVGSSTTLHPRDFEWVVGVNMLGQAYYYREVLPIMIKQGTPANIITTASIAGLISGFGKNPAYSASKHASVALSESVCAKLKDMEATNVKVSIYCPSFVQTNLHHSDEYRPARFAKGEDPHFQSEAYQNGLLELENNIITGTSIDPIGPRLFKAMEEGQKYIITHIDRMDAVKARHAAIEADANREQ</sequence>
<dbReference type="Proteomes" id="UP001519342">
    <property type="component" value="Unassembled WGS sequence"/>
</dbReference>
<dbReference type="Pfam" id="PF00106">
    <property type="entry name" value="adh_short"/>
    <property type="match status" value="2"/>
</dbReference>
<gene>
    <name evidence="3" type="ORF">J2Z76_001484</name>
</gene>
<evidence type="ECO:0000313" key="3">
    <source>
        <dbReference type="EMBL" id="MBP1925625.1"/>
    </source>
</evidence>
<keyword evidence="4" id="KW-1185">Reference proteome</keyword>
<protein>
    <submittedName>
        <fullName evidence="3">NAD(P)-dependent dehydrogenase (Short-subunit alcohol dehydrogenase family)</fullName>
    </submittedName>
</protein>
<dbReference type="PRINTS" id="PR00080">
    <property type="entry name" value="SDRFAMILY"/>
</dbReference>
<dbReference type="InterPro" id="IPR002347">
    <property type="entry name" value="SDR_fam"/>
</dbReference>
<evidence type="ECO:0000313" key="4">
    <source>
        <dbReference type="Proteomes" id="UP001519342"/>
    </source>
</evidence>
<dbReference type="PRINTS" id="PR00081">
    <property type="entry name" value="GDHRDH"/>
</dbReference>
<evidence type="ECO:0000256" key="2">
    <source>
        <dbReference type="ARBA" id="ARBA00023002"/>
    </source>
</evidence>
<evidence type="ECO:0000256" key="1">
    <source>
        <dbReference type="ARBA" id="ARBA00006484"/>
    </source>
</evidence>
<dbReference type="EMBL" id="JAGGKS010000003">
    <property type="protein sequence ID" value="MBP1925625.1"/>
    <property type="molecule type" value="Genomic_DNA"/>
</dbReference>
<dbReference type="PANTHER" id="PTHR24322:SF736">
    <property type="entry name" value="RETINOL DEHYDROGENASE 10"/>
    <property type="match status" value="1"/>
</dbReference>